<proteinExistence type="predicted"/>
<sequence>MRLFRKRNENSDLYMYQELVGSDQEAAADSQASKPLYPYHSRQCSTTREPQETVSAIPKTHTYTDHNTQTSATPPPCYFTLKSVPHGIKSTNSGPALDSGDVELQVIAHDHVHRYPPPPPSSSSRRPTKRAQRSSKN</sequence>
<protein>
    <submittedName>
        <fullName evidence="2">Uncharacterized protein</fullName>
    </submittedName>
</protein>
<feature type="compositionally biased region" description="Polar residues" evidence="1">
    <location>
        <begin position="42"/>
        <end position="54"/>
    </location>
</feature>
<dbReference type="AlphaFoldDB" id="A0A6A7AQH5"/>
<feature type="region of interest" description="Disordered" evidence="1">
    <location>
        <begin position="108"/>
        <end position="137"/>
    </location>
</feature>
<reference evidence="2" key="1">
    <citation type="submission" date="2020-01" db="EMBL/GenBank/DDBJ databases">
        <authorList>
            <consortium name="DOE Joint Genome Institute"/>
            <person name="Haridas S."/>
            <person name="Albert R."/>
            <person name="Binder M."/>
            <person name="Bloem J."/>
            <person name="Labutti K."/>
            <person name="Salamov A."/>
            <person name="Andreopoulos B."/>
            <person name="Baker S.E."/>
            <person name="Barry K."/>
            <person name="Bills G."/>
            <person name="Bluhm B.H."/>
            <person name="Cannon C."/>
            <person name="Castanera R."/>
            <person name="Culley D.E."/>
            <person name="Daum C."/>
            <person name="Ezra D."/>
            <person name="Gonzalez J.B."/>
            <person name="Henrissat B."/>
            <person name="Kuo A."/>
            <person name="Liang C."/>
            <person name="Lipzen A."/>
            <person name="Lutzoni F."/>
            <person name="Magnuson J."/>
            <person name="Mondo S."/>
            <person name="Nolan M."/>
            <person name="Ohm R."/>
            <person name="Pangilinan J."/>
            <person name="Park H.-J."/>
            <person name="Ramirez L."/>
            <person name="Alfaro M."/>
            <person name="Sun H."/>
            <person name="Tritt A."/>
            <person name="Yoshinaga Y."/>
            <person name="Zwiers L.-H."/>
            <person name="Turgeon B.G."/>
            <person name="Goodwin S.B."/>
            <person name="Spatafora J.W."/>
            <person name="Crous P.W."/>
            <person name="Grigoriev I.V."/>
        </authorList>
    </citation>
    <scope>NUCLEOTIDE SEQUENCE</scope>
    <source>
        <strain evidence="2">IPT5</strain>
    </source>
</reference>
<evidence type="ECO:0000256" key="1">
    <source>
        <dbReference type="SAM" id="MobiDB-lite"/>
    </source>
</evidence>
<keyword evidence="3" id="KW-1185">Reference proteome</keyword>
<evidence type="ECO:0000313" key="3">
    <source>
        <dbReference type="Proteomes" id="UP000799423"/>
    </source>
</evidence>
<gene>
    <name evidence="2" type="ORF">T440DRAFT_265567</name>
</gene>
<evidence type="ECO:0000313" key="2">
    <source>
        <dbReference type="EMBL" id="KAF2845491.1"/>
    </source>
</evidence>
<dbReference type="EMBL" id="MU006346">
    <property type="protein sequence ID" value="KAF2845491.1"/>
    <property type="molecule type" value="Genomic_DNA"/>
</dbReference>
<dbReference type="Proteomes" id="UP000799423">
    <property type="component" value="Unassembled WGS sequence"/>
</dbReference>
<feature type="compositionally biased region" description="Basic residues" evidence="1">
    <location>
        <begin position="126"/>
        <end position="137"/>
    </location>
</feature>
<accession>A0A6A7AQH5</accession>
<feature type="region of interest" description="Disordered" evidence="1">
    <location>
        <begin position="41"/>
        <end position="76"/>
    </location>
</feature>
<organism evidence="2 3">
    <name type="scientific">Plenodomus tracheiphilus IPT5</name>
    <dbReference type="NCBI Taxonomy" id="1408161"/>
    <lineage>
        <taxon>Eukaryota</taxon>
        <taxon>Fungi</taxon>
        <taxon>Dikarya</taxon>
        <taxon>Ascomycota</taxon>
        <taxon>Pezizomycotina</taxon>
        <taxon>Dothideomycetes</taxon>
        <taxon>Pleosporomycetidae</taxon>
        <taxon>Pleosporales</taxon>
        <taxon>Pleosporineae</taxon>
        <taxon>Leptosphaeriaceae</taxon>
        <taxon>Plenodomus</taxon>
    </lineage>
</organism>
<name>A0A6A7AQH5_9PLEO</name>